<comment type="similarity">
    <text evidence="2">Belongs to the bacterial solute-binding protein 2 family.</text>
</comment>
<evidence type="ECO:0000256" key="1">
    <source>
        <dbReference type="ARBA" id="ARBA00004196"/>
    </source>
</evidence>
<dbReference type="PANTHER" id="PTHR46847:SF1">
    <property type="entry name" value="D-ALLOSE-BINDING PERIPLASMIC PROTEIN-RELATED"/>
    <property type="match status" value="1"/>
</dbReference>
<feature type="domain" description="Periplasmic binding protein" evidence="5">
    <location>
        <begin position="46"/>
        <end position="300"/>
    </location>
</feature>
<name>A0ABW2ST75_9ACTN</name>
<evidence type="ECO:0000256" key="3">
    <source>
        <dbReference type="ARBA" id="ARBA00022729"/>
    </source>
</evidence>
<organism evidence="6 7">
    <name type="scientific">Streptosporangium amethystogenes subsp. fukuiense</name>
    <dbReference type="NCBI Taxonomy" id="698418"/>
    <lineage>
        <taxon>Bacteria</taxon>
        <taxon>Bacillati</taxon>
        <taxon>Actinomycetota</taxon>
        <taxon>Actinomycetes</taxon>
        <taxon>Streptosporangiales</taxon>
        <taxon>Streptosporangiaceae</taxon>
        <taxon>Streptosporangium</taxon>
    </lineage>
</organism>
<keyword evidence="3 4" id="KW-0732">Signal</keyword>
<dbReference type="PROSITE" id="PS51257">
    <property type="entry name" value="PROKAR_LIPOPROTEIN"/>
    <property type="match status" value="1"/>
</dbReference>
<comment type="caution">
    <text evidence="6">The sequence shown here is derived from an EMBL/GenBank/DDBJ whole genome shotgun (WGS) entry which is preliminary data.</text>
</comment>
<feature type="signal peptide" evidence="4">
    <location>
        <begin position="1"/>
        <end position="25"/>
    </location>
</feature>
<evidence type="ECO:0000259" key="5">
    <source>
        <dbReference type="Pfam" id="PF13407"/>
    </source>
</evidence>
<dbReference type="Gene3D" id="3.40.50.2300">
    <property type="match status" value="2"/>
</dbReference>
<protein>
    <submittedName>
        <fullName evidence="6">Substrate-binding domain-containing protein</fullName>
    </submittedName>
</protein>
<feature type="chain" id="PRO_5045811134" evidence="4">
    <location>
        <begin position="26"/>
        <end position="327"/>
    </location>
</feature>
<gene>
    <name evidence="6" type="ORF">ACFQVD_02050</name>
</gene>
<evidence type="ECO:0000256" key="2">
    <source>
        <dbReference type="ARBA" id="ARBA00007639"/>
    </source>
</evidence>
<reference evidence="7" key="1">
    <citation type="journal article" date="2019" name="Int. J. Syst. Evol. Microbiol.">
        <title>The Global Catalogue of Microorganisms (GCM) 10K type strain sequencing project: providing services to taxonomists for standard genome sequencing and annotation.</title>
        <authorList>
            <consortium name="The Broad Institute Genomics Platform"/>
            <consortium name="The Broad Institute Genome Sequencing Center for Infectious Disease"/>
            <person name="Wu L."/>
            <person name="Ma J."/>
        </authorList>
    </citation>
    <scope>NUCLEOTIDE SEQUENCE [LARGE SCALE GENOMIC DNA]</scope>
    <source>
        <strain evidence="7">JCM 10083</strain>
    </source>
</reference>
<dbReference type="Proteomes" id="UP001596514">
    <property type="component" value="Unassembled WGS sequence"/>
</dbReference>
<proteinExistence type="inferred from homology"/>
<accession>A0ABW2ST75</accession>
<sequence>MARPTRFTRLTAVTAILATGLLAAACGGTDSADSAPSADGGEKPKIGLVQINQQAIFFNEMNAGAQQAAEEAGVDLTIFNANDDSVKQNEAIDNFVQQQFDGVIVVAIDVEGIKPAVKIAKDAGLKVVAVDAIVDSPAVDTQVGVDNAEAAKQMGTFVNEWAKEQNVAVPNIGVVGALNSFIQNLRKDGFNSTVEAAGAKIVQTVDGQNKQEAALAAAENLLTSRSDLTAVYATGEPALLGTVAAVKSQNANDRVKVFGWDLTKEAIDGIDAGFVAGVVQQDPRTEGYEAVKEIKALVGGAQAKKTIDVPVTIVTKENVDKYRSTFK</sequence>
<comment type="subcellular location">
    <subcellularLocation>
        <location evidence="1">Cell envelope</location>
    </subcellularLocation>
</comment>
<dbReference type="SUPFAM" id="SSF53822">
    <property type="entry name" value="Periplasmic binding protein-like I"/>
    <property type="match status" value="1"/>
</dbReference>
<evidence type="ECO:0000256" key="4">
    <source>
        <dbReference type="SAM" id="SignalP"/>
    </source>
</evidence>
<dbReference type="RefSeq" id="WP_343967358.1">
    <property type="nucleotide sequence ID" value="NZ_BAAAGK010000058.1"/>
</dbReference>
<dbReference type="Pfam" id="PF13407">
    <property type="entry name" value="Peripla_BP_4"/>
    <property type="match status" value="1"/>
</dbReference>
<evidence type="ECO:0000313" key="7">
    <source>
        <dbReference type="Proteomes" id="UP001596514"/>
    </source>
</evidence>
<evidence type="ECO:0000313" key="6">
    <source>
        <dbReference type="EMBL" id="MFC7598886.1"/>
    </source>
</evidence>
<dbReference type="PANTHER" id="PTHR46847">
    <property type="entry name" value="D-ALLOSE-BINDING PERIPLASMIC PROTEIN-RELATED"/>
    <property type="match status" value="1"/>
</dbReference>
<dbReference type="InterPro" id="IPR025997">
    <property type="entry name" value="SBP_2_dom"/>
</dbReference>
<dbReference type="InterPro" id="IPR028082">
    <property type="entry name" value="Peripla_BP_I"/>
</dbReference>
<dbReference type="EMBL" id="JBHTEE010000001">
    <property type="protein sequence ID" value="MFC7598886.1"/>
    <property type="molecule type" value="Genomic_DNA"/>
</dbReference>
<keyword evidence="7" id="KW-1185">Reference proteome</keyword>